<accession>I7IPD5</accession>
<keyword evidence="7" id="KW-1185">Reference proteome</keyword>
<sequence>MEETPAIVLNFGSAAVKAGIAGDESPISCFPNLADENLMHFGHAAKDVLMKRQSKPIFPYTNGIVTNWSAANGIWKHTFNEVLKANSEEHSILLTEPPFHPKFHREKICQIFLESFNVPAFYMGLSSLLSLYGTGRTSGMVLNMGQGISYAVPIIEGCVQLQSISRFDISGIDITKQLFKLSLAKADVVANFGDNFPDYPLFDMIDNIKCRYCFYRDFAKSPEINESPSYTLPDENNISLTDELFEAPEIIFNPHLNNKNCLDLPRTILRAIQLCEPEYRNELYSRIILAGGTSRLRGLVEKLKVQLQNLSLPSVKTIISTAQTKDDGRGNFGSEYTDWVGGSIVATLSTFQQMWVTRDEYNEAGPTVIHRKCI</sequence>
<dbReference type="AlphaFoldDB" id="I7IPD5"/>
<evidence type="ECO:0000313" key="6">
    <source>
        <dbReference type="EMBL" id="CCF72870.1"/>
    </source>
</evidence>
<dbReference type="Proteomes" id="UP000002899">
    <property type="component" value="Chromosome I"/>
</dbReference>
<dbReference type="EMBL" id="FO082871">
    <property type="protein sequence ID" value="CCF72870.1"/>
    <property type="molecule type" value="Genomic_DNA"/>
</dbReference>
<reference evidence="6 7" key="3">
    <citation type="journal article" date="2016" name="Sci. Rep.">
        <title>Genome-wide diversity and gene expression profiling of Babesia microti isolates identify polymorphic genes that mediate host-pathogen interactions.</title>
        <authorList>
            <person name="Silva J.C."/>
            <person name="Cornillot E."/>
            <person name="McCracken C."/>
            <person name="Usmani-Brown S."/>
            <person name="Dwivedi A."/>
            <person name="Ifeonu O.O."/>
            <person name="Crabtree J."/>
            <person name="Gotia H.T."/>
            <person name="Virji A.Z."/>
            <person name="Reynes C."/>
            <person name="Colinge J."/>
            <person name="Kumar V."/>
            <person name="Lawres L."/>
            <person name="Pazzi J.E."/>
            <person name="Pablo J.V."/>
            <person name="Hung C."/>
            <person name="Brancato J."/>
            <person name="Kumari P."/>
            <person name="Orvis J."/>
            <person name="Tretina K."/>
            <person name="Chibucos M."/>
            <person name="Ott S."/>
            <person name="Sadzewicz L."/>
            <person name="Sengamalay N."/>
            <person name="Shetty A.C."/>
            <person name="Su Q."/>
            <person name="Tallon L."/>
            <person name="Fraser C.M."/>
            <person name="Frutos R."/>
            <person name="Molina D.M."/>
            <person name="Krause P.J."/>
            <person name="Ben Mamoun C."/>
        </authorList>
    </citation>
    <scope>NUCLEOTIDE SEQUENCE [LARGE SCALE GENOMIC DNA]</scope>
    <source>
        <strain evidence="6 7">RI</strain>
    </source>
</reference>
<reference evidence="6 7" key="2">
    <citation type="journal article" date="2013" name="PLoS ONE">
        <title>Whole genome mapping and re-organization of the nuclear and mitochondrial genomes of Babesia microti isolates.</title>
        <authorList>
            <person name="Cornillot E."/>
            <person name="Dassouli A."/>
            <person name="Garg A."/>
            <person name="Pachikara N."/>
            <person name="Randazzo S."/>
            <person name="Depoix D."/>
            <person name="Carcy B."/>
            <person name="Delbecq S."/>
            <person name="Frutos R."/>
            <person name="Silva J.C."/>
            <person name="Sutton R."/>
            <person name="Krause P.J."/>
            <person name="Mamoun C.B."/>
        </authorList>
    </citation>
    <scope>NUCLEOTIDE SEQUENCE [LARGE SCALE GENOMIC DNA]</scope>
    <source>
        <strain evidence="6 7">RI</strain>
    </source>
</reference>
<dbReference type="GeneID" id="24423484"/>
<dbReference type="OrthoDB" id="74201at2759"/>
<dbReference type="Gene3D" id="3.90.640.10">
    <property type="entry name" value="Actin, Chain A, domain 4"/>
    <property type="match status" value="1"/>
</dbReference>
<dbReference type="VEuPathDB" id="PiroplasmaDB:BMR1_01G02060"/>
<dbReference type="FunFam" id="3.30.420.40:FF:000050">
    <property type="entry name" value="Actin, alpha skeletal muscle"/>
    <property type="match status" value="1"/>
</dbReference>
<dbReference type="InterPro" id="IPR004001">
    <property type="entry name" value="Actin_CS"/>
</dbReference>
<dbReference type="PANTHER" id="PTHR11937">
    <property type="entry name" value="ACTIN"/>
    <property type="match status" value="1"/>
</dbReference>
<dbReference type="SUPFAM" id="SSF53067">
    <property type="entry name" value="Actin-like ATPase domain"/>
    <property type="match status" value="2"/>
</dbReference>
<dbReference type="OMA" id="GIVRNWA"/>
<evidence type="ECO:0000313" key="7">
    <source>
        <dbReference type="Proteomes" id="UP000002899"/>
    </source>
</evidence>
<dbReference type="GO" id="GO:0016787">
    <property type="term" value="F:hydrolase activity"/>
    <property type="evidence" value="ECO:0007669"/>
    <property type="project" value="UniProtKB-KW"/>
</dbReference>
<dbReference type="SMART" id="SM00268">
    <property type="entry name" value="ACTIN"/>
    <property type="match status" value="1"/>
</dbReference>
<dbReference type="Pfam" id="PF00022">
    <property type="entry name" value="Actin"/>
    <property type="match status" value="1"/>
</dbReference>
<evidence type="ECO:0000256" key="4">
    <source>
        <dbReference type="ARBA" id="ARBA00049360"/>
    </source>
</evidence>
<dbReference type="InterPro" id="IPR043129">
    <property type="entry name" value="ATPase_NBD"/>
</dbReference>
<evidence type="ECO:0000256" key="1">
    <source>
        <dbReference type="ARBA" id="ARBA00004245"/>
    </source>
</evidence>
<reference evidence="6 7" key="1">
    <citation type="journal article" date="2012" name="Nucleic Acids Res.">
        <title>Sequencing of the smallest Apicomplexan genome from the human pathogen Babesia microti.</title>
        <authorList>
            <person name="Cornillot E."/>
            <person name="Hadj-Kaddour K."/>
            <person name="Dassouli A."/>
            <person name="Noel B."/>
            <person name="Ranwez V."/>
            <person name="Vacherie B."/>
            <person name="Augagneur Y."/>
            <person name="Bres V."/>
            <person name="Duclos A."/>
            <person name="Randazzo S."/>
            <person name="Carcy B."/>
            <person name="Debierre-Grockiego F."/>
            <person name="Delbecq S."/>
            <person name="Moubri-Menage K."/>
            <person name="Shams-Eldin H."/>
            <person name="Usmani-Brown S."/>
            <person name="Bringaud F."/>
            <person name="Wincker P."/>
            <person name="Vivares C.P."/>
            <person name="Schwarz R.T."/>
            <person name="Schetters T.P."/>
            <person name="Krause P.J."/>
            <person name="Gorenflot A."/>
            <person name="Berry V."/>
            <person name="Barbe V."/>
            <person name="Ben Mamoun C."/>
        </authorList>
    </citation>
    <scope>NUCLEOTIDE SEQUENCE [LARGE SCALE GENOMIC DNA]</scope>
    <source>
        <strain evidence="6 7">RI</strain>
    </source>
</reference>
<dbReference type="GO" id="GO:0005856">
    <property type="term" value="C:cytoskeleton"/>
    <property type="evidence" value="ECO:0007669"/>
    <property type="project" value="UniProtKB-SubCell"/>
</dbReference>
<comment type="subcellular location">
    <subcellularLocation>
        <location evidence="1">Cytoplasm</location>
        <location evidence="1">Cytoskeleton</location>
    </subcellularLocation>
</comment>
<protein>
    <submittedName>
        <fullName evidence="6">Actin II</fullName>
    </submittedName>
</protein>
<dbReference type="InterPro" id="IPR004000">
    <property type="entry name" value="Actin"/>
</dbReference>
<dbReference type="PRINTS" id="PR00190">
    <property type="entry name" value="ACTIN"/>
</dbReference>
<evidence type="ECO:0000256" key="2">
    <source>
        <dbReference type="ARBA" id="ARBA00022801"/>
    </source>
</evidence>
<dbReference type="PROSITE" id="PS00432">
    <property type="entry name" value="ACTINS_2"/>
    <property type="match status" value="1"/>
</dbReference>
<dbReference type="KEGG" id="bmic:BMR1_01G02060"/>
<organism evidence="6 7">
    <name type="scientific">Babesia microti (strain RI)</name>
    <dbReference type="NCBI Taxonomy" id="1133968"/>
    <lineage>
        <taxon>Eukaryota</taxon>
        <taxon>Sar</taxon>
        <taxon>Alveolata</taxon>
        <taxon>Apicomplexa</taxon>
        <taxon>Aconoidasida</taxon>
        <taxon>Piroplasmida</taxon>
        <taxon>Babesiidae</taxon>
        <taxon>Babesia</taxon>
    </lineage>
</organism>
<comment type="similarity">
    <text evidence="5">Belongs to the actin family.</text>
</comment>
<dbReference type="Gene3D" id="3.30.420.40">
    <property type="match status" value="2"/>
</dbReference>
<dbReference type="RefSeq" id="XP_012647479.1">
    <property type="nucleotide sequence ID" value="XM_012792025.1"/>
</dbReference>
<evidence type="ECO:0000256" key="3">
    <source>
        <dbReference type="ARBA" id="ARBA00023212"/>
    </source>
</evidence>
<evidence type="ECO:0000256" key="5">
    <source>
        <dbReference type="RuleBase" id="RU000487"/>
    </source>
</evidence>
<keyword evidence="3" id="KW-0206">Cytoskeleton</keyword>
<keyword evidence="3" id="KW-0963">Cytoplasm</keyword>
<keyword evidence="2" id="KW-0378">Hydrolase</keyword>
<proteinExistence type="inferred from homology"/>
<comment type="catalytic activity">
    <reaction evidence="4">
        <text>ATP + H2O = ADP + phosphate + H(+)</text>
        <dbReference type="Rhea" id="RHEA:13065"/>
        <dbReference type="ChEBI" id="CHEBI:15377"/>
        <dbReference type="ChEBI" id="CHEBI:15378"/>
        <dbReference type="ChEBI" id="CHEBI:30616"/>
        <dbReference type="ChEBI" id="CHEBI:43474"/>
        <dbReference type="ChEBI" id="CHEBI:456216"/>
    </reaction>
</comment>
<gene>
    <name evidence="6" type="ORF">BMR1_01G02060</name>
</gene>
<name>I7IPD5_BABMR</name>